<dbReference type="Proteomes" id="UP000028547">
    <property type="component" value="Unassembled WGS sequence"/>
</dbReference>
<protein>
    <submittedName>
        <fullName evidence="1">Uncharacterized protein</fullName>
    </submittedName>
</protein>
<proteinExistence type="predicted"/>
<dbReference type="RefSeq" id="WP_043412309.1">
    <property type="nucleotide sequence ID" value="NZ_JPMI01000378.1"/>
</dbReference>
<comment type="caution">
    <text evidence="1">The sequence shown here is derived from an EMBL/GenBank/DDBJ whole genome shotgun (WGS) entry which is preliminary data.</text>
</comment>
<evidence type="ECO:0000313" key="2">
    <source>
        <dbReference type="Proteomes" id="UP000028547"/>
    </source>
</evidence>
<name>A0A084SG04_9BACT</name>
<gene>
    <name evidence="1" type="ORF">Q664_47730</name>
</gene>
<dbReference type="EMBL" id="JPMI01000378">
    <property type="protein sequence ID" value="KFA87389.1"/>
    <property type="molecule type" value="Genomic_DNA"/>
</dbReference>
<evidence type="ECO:0000313" key="1">
    <source>
        <dbReference type="EMBL" id="KFA87389.1"/>
    </source>
</evidence>
<organism evidence="1 2">
    <name type="scientific">Archangium violaceum Cb vi76</name>
    <dbReference type="NCBI Taxonomy" id="1406225"/>
    <lineage>
        <taxon>Bacteria</taxon>
        <taxon>Pseudomonadati</taxon>
        <taxon>Myxococcota</taxon>
        <taxon>Myxococcia</taxon>
        <taxon>Myxococcales</taxon>
        <taxon>Cystobacterineae</taxon>
        <taxon>Archangiaceae</taxon>
        <taxon>Archangium</taxon>
    </lineage>
</organism>
<sequence length="185" mass="20997">MPLYAKLPDRVKPSELTMINPVWIDIQSNPKEFVPHKSVTFLWVMRGDGNVILGVEEPWRYKEAFDKSVWPMLEKMKQHYEAEAEYWKTQSIRDGSGGHPTLAAWFDPTGRASDHAGFAYIGGELRYDENTSQWVLTNQSGRFGRGSELKEGTVQEQDVLEALNGAAQRITEKTGLAVTIRLVKK</sequence>
<reference evidence="1 2" key="1">
    <citation type="submission" date="2014-07" db="EMBL/GenBank/DDBJ databases">
        <title>Draft Genome Sequence of Gephyronic Acid Producer, Cystobacter violaceus Strain Cb vi76.</title>
        <authorList>
            <person name="Stevens D.C."/>
            <person name="Young J."/>
            <person name="Carmichael R."/>
            <person name="Tan J."/>
            <person name="Taylor R.E."/>
        </authorList>
    </citation>
    <scope>NUCLEOTIDE SEQUENCE [LARGE SCALE GENOMIC DNA]</scope>
    <source>
        <strain evidence="1 2">Cb vi76</strain>
    </source>
</reference>
<dbReference type="AlphaFoldDB" id="A0A084SG04"/>
<accession>A0A084SG04</accession>